<evidence type="ECO:0000256" key="2">
    <source>
        <dbReference type="SAM" id="Phobius"/>
    </source>
</evidence>
<protein>
    <submittedName>
        <fullName evidence="3">Uncharacterized protein</fullName>
    </submittedName>
</protein>
<sequence>MDSLVEFTESFFPPQPWAYSWELRLFQWFPAATVFQWLLDYHPTGKFSLPNSALNLNGRFSWCVMEVVGPINMLYIFATLPAKFGFTFLDLPLWNKVAGALYVVHYFNRSILNPLFVAPSISPVRLEIFLFAFIFNLFNSSCLAGWIVGYDFTPSLGYLPSPASSMSLQQILPYIGLVTFAYGMIGNIRAERTLWRLRREEAHRRASKKSDQDVATAAVTDDNKKNIYHKVYIIPPPKGLFRWVLHPHYSLEWLEWFGFVLVGTAVYPAASRMSQNIPPTSLMTPAPWLYPFSVLAEWLHVPFPWPALVFVMNDVFTMLPQARRGLRWYTAKFGKDEVAGRSAVIPGISFLVQSHNTGIMTFLKGHLQRKTSDRKQAFSLDTTVQHRQSESSSSKSASLSNTEKKKKKGSIEIEVENLFRQAADASSAPGRSHNHGPTKVEPSLFLRFMKRREHPTTSIAPANGLKRAFSHRHHAPATPIVGNAGDDKVVHSSTPDLVREGSYDSDALFICSPRFSTQSWESLHASSPLRMNITNVTLPDEKKYETTPKADGEILLPPTSECQHSSHALSVPKRRGQPEIPIERSDCSRSLCGSDVTNNNECVVTRNGYTAAGSLQKQSRFTEMFHHVGLGAISSAPSLRKVSIGWMSEGKRCGYGYSFVDSDETARTSCESGVFTDGSSETTAKEETNKDLDTRDGQDTTIAVNPPIDGETHQNEEHKGSSLEIETINTSNESSQWASISSHSRTDRNDSANIEDGIIVRDFCTKASPDRPQHEENNLEEKRHLMANAVRQGFLDTFLWMIGLGKREIARYHAGLDVQAARSHDCCQDSMFEMTIPYWDYAPKEELGNYHIEAWKAAKRRSREQRRARPTTAATTGAPGVLSNAQESSFLSSGGGEKYVGRRHSLTF</sequence>
<organism evidence="3 4">
    <name type="scientific">Talaromyces atroroseus</name>
    <dbReference type="NCBI Taxonomy" id="1441469"/>
    <lineage>
        <taxon>Eukaryota</taxon>
        <taxon>Fungi</taxon>
        <taxon>Dikarya</taxon>
        <taxon>Ascomycota</taxon>
        <taxon>Pezizomycotina</taxon>
        <taxon>Eurotiomycetes</taxon>
        <taxon>Eurotiomycetidae</taxon>
        <taxon>Eurotiales</taxon>
        <taxon>Trichocomaceae</taxon>
        <taxon>Talaromyces</taxon>
        <taxon>Talaromyces sect. Trachyspermi</taxon>
    </lineage>
</organism>
<proteinExistence type="predicted"/>
<feature type="region of interest" description="Disordered" evidence="1">
    <location>
        <begin position="378"/>
        <end position="408"/>
    </location>
</feature>
<keyword evidence="2" id="KW-0812">Transmembrane</keyword>
<feature type="transmembrane region" description="Helical" evidence="2">
    <location>
        <begin position="60"/>
        <end position="78"/>
    </location>
</feature>
<keyword evidence="2" id="KW-1133">Transmembrane helix</keyword>
<keyword evidence="4" id="KW-1185">Reference proteome</keyword>
<dbReference type="STRING" id="1441469.A0A225B076"/>
<feature type="compositionally biased region" description="Basic and acidic residues" evidence="1">
    <location>
        <begin position="710"/>
        <end position="721"/>
    </location>
</feature>
<dbReference type="GeneID" id="31005414"/>
<name>A0A225B076_TALAT</name>
<dbReference type="PANTHER" id="PTHR10556">
    <property type="entry name" value="3-OXO-5-ALPHA-STEROID 4-DEHYDROGENASE"/>
    <property type="match status" value="1"/>
</dbReference>
<evidence type="ECO:0000256" key="1">
    <source>
        <dbReference type="SAM" id="MobiDB-lite"/>
    </source>
</evidence>
<dbReference type="GO" id="GO:0016491">
    <property type="term" value="F:oxidoreductase activity"/>
    <property type="evidence" value="ECO:0007669"/>
    <property type="project" value="TreeGrafter"/>
</dbReference>
<feature type="region of interest" description="Disordered" evidence="1">
    <location>
        <begin position="671"/>
        <end position="752"/>
    </location>
</feature>
<dbReference type="EMBL" id="LFMY01000008">
    <property type="protein sequence ID" value="OKL59187.1"/>
    <property type="molecule type" value="Genomic_DNA"/>
</dbReference>
<feature type="region of interest" description="Disordered" evidence="1">
    <location>
        <begin position="861"/>
        <end position="880"/>
    </location>
</feature>
<dbReference type="Proteomes" id="UP000214365">
    <property type="component" value="Unassembled WGS sequence"/>
</dbReference>
<feature type="compositionally biased region" description="Basic and acidic residues" evidence="1">
    <location>
        <begin position="683"/>
        <end position="698"/>
    </location>
</feature>
<keyword evidence="2" id="KW-0472">Membrane</keyword>
<dbReference type="PROSITE" id="PS50244">
    <property type="entry name" value="S5A_REDUCTASE"/>
    <property type="match status" value="1"/>
</dbReference>
<feature type="compositionally biased region" description="Low complexity" evidence="1">
    <location>
        <begin position="390"/>
        <end position="400"/>
    </location>
</feature>
<dbReference type="OrthoDB" id="5788137at2759"/>
<gene>
    <name evidence="3" type="ORF">UA08_05658</name>
</gene>
<dbReference type="AlphaFoldDB" id="A0A225B076"/>
<feature type="compositionally biased region" description="Polar residues" evidence="1">
    <location>
        <begin position="727"/>
        <end position="743"/>
    </location>
</feature>
<feature type="compositionally biased region" description="Polar residues" evidence="1">
    <location>
        <begin position="671"/>
        <end position="682"/>
    </location>
</feature>
<comment type="caution">
    <text evidence="3">The sequence shown here is derived from an EMBL/GenBank/DDBJ whole genome shotgun (WGS) entry which is preliminary data.</text>
</comment>
<evidence type="ECO:0000313" key="4">
    <source>
        <dbReference type="Proteomes" id="UP000214365"/>
    </source>
</evidence>
<feature type="transmembrane region" description="Helical" evidence="2">
    <location>
        <begin position="168"/>
        <end position="188"/>
    </location>
</feature>
<dbReference type="PANTHER" id="PTHR10556:SF43">
    <property type="entry name" value="STEROID 5-ALPHA-REDUCTASE DET2"/>
    <property type="match status" value="1"/>
</dbReference>
<reference evidence="3 4" key="1">
    <citation type="submission" date="2015-06" db="EMBL/GenBank/DDBJ databases">
        <title>Talaromyces atroroseus IBT 11181 draft genome.</title>
        <authorList>
            <person name="Rasmussen K.B."/>
            <person name="Rasmussen S."/>
            <person name="Petersen B."/>
            <person name="Sicheritz-Ponten T."/>
            <person name="Mortensen U.H."/>
            <person name="Thrane U."/>
        </authorList>
    </citation>
    <scope>NUCLEOTIDE SEQUENCE [LARGE SCALE GENOMIC DNA]</scope>
    <source>
        <strain evidence="3 4">IBT 11181</strain>
    </source>
</reference>
<feature type="transmembrane region" description="Helical" evidence="2">
    <location>
        <begin position="128"/>
        <end position="148"/>
    </location>
</feature>
<dbReference type="RefSeq" id="XP_020119308.1">
    <property type="nucleotide sequence ID" value="XM_020267953.1"/>
</dbReference>
<accession>A0A225B076</accession>
<feature type="transmembrane region" description="Helical" evidence="2">
    <location>
        <begin position="253"/>
        <end position="270"/>
    </location>
</feature>
<dbReference type="InterPro" id="IPR039357">
    <property type="entry name" value="SRD5A/TECR"/>
</dbReference>
<feature type="compositionally biased region" description="Low complexity" evidence="1">
    <location>
        <begin position="870"/>
        <end position="880"/>
    </location>
</feature>
<evidence type="ECO:0000313" key="3">
    <source>
        <dbReference type="EMBL" id="OKL59187.1"/>
    </source>
</evidence>